<dbReference type="NCBIfam" id="TIGR01008">
    <property type="entry name" value="uS3_euk_arch"/>
    <property type="match status" value="1"/>
</dbReference>
<dbReference type="NCBIfam" id="NF003219">
    <property type="entry name" value="PRK04191.1"/>
    <property type="match status" value="1"/>
</dbReference>
<keyword evidence="10" id="KW-1185">Reference proteome</keyword>
<evidence type="ECO:0000256" key="1">
    <source>
        <dbReference type="ARBA" id="ARBA00010761"/>
    </source>
</evidence>
<organism evidence="9 10">
    <name type="scientific">Ignicoccus pacificus DSM 13166</name>
    <dbReference type="NCBI Taxonomy" id="940294"/>
    <lineage>
        <taxon>Archaea</taxon>
        <taxon>Thermoproteota</taxon>
        <taxon>Thermoprotei</taxon>
        <taxon>Desulfurococcales</taxon>
        <taxon>Desulfurococcaceae</taxon>
        <taxon>Ignicoccus</taxon>
    </lineage>
</organism>
<dbReference type="Proteomes" id="UP001063698">
    <property type="component" value="Chromosome"/>
</dbReference>
<evidence type="ECO:0000259" key="8">
    <source>
        <dbReference type="PROSITE" id="PS50823"/>
    </source>
</evidence>
<feature type="domain" description="KH type-2" evidence="8">
    <location>
        <begin position="22"/>
        <end position="101"/>
    </location>
</feature>
<dbReference type="InterPro" id="IPR004087">
    <property type="entry name" value="KH_dom"/>
</dbReference>
<dbReference type="InterPro" id="IPR015946">
    <property type="entry name" value="KH_dom-like_a/b"/>
</dbReference>
<dbReference type="KEGG" id="ipc:IPA_01080"/>
<sequence>MSAAKRNVKKYFLNQALMEAKVDEYLASKFHSVGYAGVELQRTPLGTRVVIYAERSGVIIGRRGQTIRQITRVLEEWFGIPNPQVTVVRVENPELNARVMAFRLAVALQRGYHFRRAAYNALRRIMGAGAKGAQVRIAGKLRGERARFEKYIAGKVYKSGNQVVRLTERAIAHVLLKPGVEGVEVIIAKDAPTDDHVRIKEPEEVAEVVKKIREELEAERAAQGTVEEVAEVKEEQTQEQTQESSGGEQ</sequence>
<comment type="function">
    <text evidence="6">Binds the lower part of the 30S subunit head.</text>
</comment>
<evidence type="ECO:0000256" key="6">
    <source>
        <dbReference type="HAMAP-Rule" id="MF_01309"/>
    </source>
</evidence>
<name>A0A977K8Y9_9CREN</name>
<dbReference type="AlphaFoldDB" id="A0A977K8Y9"/>
<feature type="compositionally biased region" description="Low complexity" evidence="7">
    <location>
        <begin position="238"/>
        <end position="249"/>
    </location>
</feature>
<evidence type="ECO:0000256" key="7">
    <source>
        <dbReference type="SAM" id="MobiDB-lite"/>
    </source>
</evidence>
<dbReference type="CDD" id="cd02411">
    <property type="entry name" value="KH-II_30S_S3_arch"/>
    <property type="match status" value="1"/>
</dbReference>
<dbReference type="InterPro" id="IPR009019">
    <property type="entry name" value="KH_sf_prok-type"/>
</dbReference>
<dbReference type="Gene3D" id="3.30.300.20">
    <property type="match status" value="1"/>
</dbReference>
<dbReference type="InterPro" id="IPR005703">
    <property type="entry name" value="Ribosomal_uS3_euk/arc"/>
</dbReference>
<dbReference type="HAMAP" id="MF_01309_A">
    <property type="entry name" value="Ribosomal_uS3_A"/>
    <property type="match status" value="1"/>
</dbReference>
<dbReference type="PROSITE" id="PS50084">
    <property type="entry name" value="KH_TYPE_1"/>
    <property type="match status" value="1"/>
</dbReference>
<reference evidence="9" key="1">
    <citation type="submission" date="2013-11" db="EMBL/GenBank/DDBJ databases">
        <title>Comparative genomics of Ignicoccus.</title>
        <authorList>
            <person name="Podar M."/>
        </authorList>
    </citation>
    <scope>NUCLEOTIDE SEQUENCE</scope>
    <source>
        <strain evidence="9">DSM 13166</strain>
    </source>
</reference>
<dbReference type="SUPFAM" id="SSF54821">
    <property type="entry name" value="Ribosomal protein S3 C-terminal domain"/>
    <property type="match status" value="1"/>
</dbReference>
<dbReference type="GO" id="GO:0019843">
    <property type="term" value="F:rRNA binding"/>
    <property type="evidence" value="ECO:0007669"/>
    <property type="project" value="UniProtKB-UniRule"/>
</dbReference>
<dbReference type="SMART" id="SM00322">
    <property type="entry name" value="KH"/>
    <property type="match status" value="1"/>
</dbReference>
<dbReference type="EMBL" id="CP006868">
    <property type="protein sequence ID" value="UXD21190.1"/>
    <property type="molecule type" value="Genomic_DNA"/>
</dbReference>
<keyword evidence="4 6" id="KW-0689">Ribosomal protein</keyword>
<keyword evidence="3 6" id="KW-0694">RNA-binding</keyword>
<dbReference type="InterPro" id="IPR001351">
    <property type="entry name" value="Ribosomal_uS3_C"/>
</dbReference>
<dbReference type="InterPro" id="IPR036419">
    <property type="entry name" value="Ribosomal_S3_C_sf"/>
</dbReference>
<dbReference type="SUPFAM" id="SSF54814">
    <property type="entry name" value="Prokaryotic type KH domain (KH-domain type II)"/>
    <property type="match status" value="1"/>
</dbReference>
<dbReference type="PANTHER" id="PTHR11760">
    <property type="entry name" value="30S/40S RIBOSOMAL PROTEIN S3"/>
    <property type="match status" value="1"/>
</dbReference>
<evidence type="ECO:0000256" key="5">
    <source>
        <dbReference type="ARBA" id="ARBA00023274"/>
    </source>
</evidence>
<dbReference type="InterPro" id="IPR057258">
    <property type="entry name" value="Ribosomal_uS3"/>
</dbReference>
<dbReference type="Pfam" id="PF00189">
    <property type="entry name" value="Ribosomal_S3_C"/>
    <property type="match status" value="1"/>
</dbReference>
<evidence type="ECO:0000313" key="10">
    <source>
        <dbReference type="Proteomes" id="UP001063698"/>
    </source>
</evidence>
<keyword evidence="5 6" id="KW-0687">Ribonucleoprotein</keyword>
<dbReference type="Gene3D" id="3.30.1140.32">
    <property type="entry name" value="Ribosomal protein S3, C-terminal domain"/>
    <property type="match status" value="1"/>
</dbReference>
<comment type="similarity">
    <text evidence="1 6">Belongs to the universal ribosomal protein uS3 family.</text>
</comment>
<feature type="region of interest" description="Disordered" evidence="7">
    <location>
        <begin position="220"/>
        <end position="249"/>
    </location>
</feature>
<protein>
    <recommendedName>
        <fullName evidence="6">Small ribosomal subunit protein uS3</fullName>
    </recommendedName>
</protein>
<evidence type="ECO:0000313" key="9">
    <source>
        <dbReference type="EMBL" id="UXD21190.1"/>
    </source>
</evidence>
<dbReference type="GO" id="GO:0006412">
    <property type="term" value="P:translation"/>
    <property type="evidence" value="ECO:0007669"/>
    <property type="project" value="UniProtKB-UniRule"/>
</dbReference>
<dbReference type="PROSITE" id="PS50823">
    <property type="entry name" value="KH_TYPE_2"/>
    <property type="match status" value="1"/>
</dbReference>
<dbReference type="Pfam" id="PF07650">
    <property type="entry name" value="KH_2"/>
    <property type="match status" value="1"/>
</dbReference>
<dbReference type="PANTHER" id="PTHR11760:SF32">
    <property type="entry name" value="SMALL RIBOSOMAL SUBUNIT PROTEIN US3"/>
    <property type="match status" value="1"/>
</dbReference>
<gene>
    <name evidence="6" type="primary">rps3</name>
    <name evidence="9" type="ORF">IPA_01080</name>
</gene>
<dbReference type="InterPro" id="IPR027488">
    <property type="entry name" value="Ribosomal_uS3_arc"/>
</dbReference>
<dbReference type="GO" id="GO:0022627">
    <property type="term" value="C:cytosolic small ribosomal subunit"/>
    <property type="evidence" value="ECO:0007669"/>
    <property type="project" value="UniProtKB-UniRule"/>
</dbReference>
<dbReference type="InterPro" id="IPR004044">
    <property type="entry name" value="KH_dom_type_2"/>
</dbReference>
<dbReference type="FunFam" id="3.30.300.20:FF:000001">
    <property type="entry name" value="30S ribosomal protein S3"/>
    <property type="match status" value="1"/>
</dbReference>
<proteinExistence type="inferred from homology"/>
<keyword evidence="2 6" id="KW-0699">rRNA-binding</keyword>
<evidence type="ECO:0000256" key="3">
    <source>
        <dbReference type="ARBA" id="ARBA00022884"/>
    </source>
</evidence>
<accession>A0A977K8Y9</accession>
<dbReference type="GO" id="GO:0003735">
    <property type="term" value="F:structural constituent of ribosome"/>
    <property type="evidence" value="ECO:0007669"/>
    <property type="project" value="UniProtKB-UniRule"/>
</dbReference>
<evidence type="ECO:0000256" key="4">
    <source>
        <dbReference type="ARBA" id="ARBA00022980"/>
    </source>
</evidence>
<comment type="subunit">
    <text evidence="6">Part of the 30S ribosomal subunit.</text>
</comment>
<evidence type="ECO:0000256" key="2">
    <source>
        <dbReference type="ARBA" id="ARBA00022730"/>
    </source>
</evidence>